<accession>A0A2A2SHF9</accession>
<dbReference type="InterPro" id="IPR051783">
    <property type="entry name" value="NAD(P)-dependent_oxidoreduct"/>
</dbReference>
<dbReference type="AlphaFoldDB" id="A0A2A2SHF9"/>
<name>A0A2A2SHF9_9SPHN</name>
<dbReference type="PANTHER" id="PTHR48079">
    <property type="entry name" value="PROTEIN YEEZ"/>
    <property type="match status" value="1"/>
</dbReference>
<dbReference type="Pfam" id="PF13460">
    <property type="entry name" value="NAD_binding_10"/>
    <property type="match status" value="1"/>
</dbReference>
<feature type="domain" description="NAD(P)-binding" evidence="1">
    <location>
        <begin position="7"/>
        <end position="144"/>
    </location>
</feature>
<gene>
    <name evidence="2" type="ORF">CKY28_04725</name>
</gene>
<dbReference type="EMBL" id="NSLI01000002">
    <property type="protein sequence ID" value="PAX08679.1"/>
    <property type="molecule type" value="Genomic_DNA"/>
</dbReference>
<dbReference type="GO" id="GO:0004029">
    <property type="term" value="F:aldehyde dehydrogenase (NAD+) activity"/>
    <property type="evidence" value="ECO:0007669"/>
    <property type="project" value="TreeGrafter"/>
</dbReference>
<sequence>MLIALTGATGFVGRRTLDLLLARAHEVRALARRPQEARDGVTWVTGALDDGPALLALVVGADAVVHIAGVVNAPDRAGFAAGNINGTRAVVDAAARAGLRRFVHVSSLAAREPGLSLYGWSKAEAERVVTESDLNWTIVRPPAVYGPGDLEQLDVFRLAKLRLALLPPPGRMSAIMVDDLAALLVILAERGGLRTVYEVDDGRAITHADYARAIGRAVGRRVLTLPLPAPLLRFGARLDRLARGPRAKLTPDRAAYMAHPDWAADPAKRPPPELWTPRIALDAGLAETVRWYRAQGLL</sequence>
<evidence type="ECO:0000313" key="2">
    <source>
        <dbReference type="EMBL" id="PAX08679.1"/>
    </source>
</evidence>
<dbReference type="OrthoDB" id="9814124at2"/>
<dbReference type="Proteomes" id="UP000218151">
    <property type="component" value="Unassembled WGS sequence"/>
</dbReference>
<comment type="caution">
    <text evidence="2">The sequence shown here is derived from an EMBL/GenBank/DDBJ whole genome shotgun (WGS) entry which is preliminary data.</text>
</comment>
<evidence type="ECO:0000259" key="1">
    <source>
        <dbReference type="Pfam" id="PF13460"/>
    </source>
</evidence>
<dbReference type="InterPro" id="IPR016040">
    <property type="entry name" value="NAD(P)-bd_dom"/>
</dbReference>
<dbReference type="GO" id="GO:0005737">
    <property type="term" value="C:cytoplasm"/>
    <property type="evidence" value="ECO:0007669"/>
    <property type="project" value="TreeGrafter"/>
</dbReference>
<evidence type="ECO:0000313" key="3">
    <source>
        <dbReference type="Proteomes" id="UP000218151"/>
    </source>
</evidence>
<dbReference type="Gene3D" id="3.40.50.720">
    <property type="entry name" value="NAD(P)-binding Rossmann-like Domain"/>
    <property type="match status" value="1"/>
</dbReference>
<protein>
    <submittedName>
        <fullName evidence="2">Epimerase</fullName>
    </submittedName>
</protein>
<reference evidence="3" key="1">
    <citation type="submission" date="2017-09" db="EMBL/GenBank/DDBJ databases">
        <authorList>
            <person name="Feng G."/>
            <person name="Zhu H."/>
        </authorList>
    </citation>
    <scope>NUCLEOTIDE SEQUENCE [LARGE SCALE GENOMIC DNA]</scope>
    <source>
        <strain evidence="3">1PNM-20</strain>
    </source>
</reference>
<dbReference type="InterPro" id="IPR036291">
    <property type="entry name" value="NAD(P)-bd_dom_sf"/>
</dbReference>
<dbReference type="RefSeq" id="WP_095997190.1">
    <property type="nucleotide sequence ID" value="NZ_NSLI01000002.1"/>
</dbReference>
<keyword evidence="3" id="KW-1185">Reference proteome</keyword>
<dbReference type="PANTHER" id="PTHR48079:SF6">
    <property type="entry name" value="NAD(P)-BINDING DOMAIN-CONTAINING PROTEIN-RELATED"/>
    <property type="match status" value="1"/>
</dbReference>
<dbReference type="SUPFAM" id="SSF51735">
    <property type="entry name" value="NAD(P)-binding Rossmann-fold domains"/>
    <property type="match status" value="1"/>
</dbReference>
<organism evidence="2 3">
    <name type="scientific">Sphingomonas lenta</name>
    <dbReference type="NCBI Taxonomy" id="1141887"/>
    <lineage>
        <taxon>Bacteria</taxon>
        <taxon>Pseudomonadati</taxon>
        <taxon>Pseudomonadota</taxon>
        <taxon>Alphaproteobacteria</taxon>
        <taxon>Sphingomonadales</taxon>
        <taxon>Sphingomonadaceae</taxon>
        <taxon>Sphingomonas</taxon>
    </lineage>
</organism>
<proteinExistence type="predicted"/>